<dbReference type="Proteomes" id="UP001063816">
    <property type="component" value="Unassembled WGS sequence"/>
</dbReference>
<keyword evidence="2" id="KW-1185">Reference proteome</keyword>
<evidence type="ECO:0000313" key="1">
    <source>
        <dbReference type="EMBL" id="MCU6665617.1"/>
    </source>
</evidence>
<dbReference type="AlphaFoldDB" id="A0A9J6Q3N0"/>
<protein>
    <submittedName>
        <fullName evidence="1">Uncharacterized protein</fullName>
    </submittedName>
</protein>
<name>A0A9J6Q3N0_9ENTR</name>
<comment type="caution">
    <text evidence="1">The sequence shown here is derived from an EMBL/GenBank/DDBJ whole genome shotgun (WGS) entry which is preliminary data.</text>
</comment>
<sequence length="815" mass="90190">MSQGDWQLSQGDALTRFLFSAAKAERFAEFYTGEATDPAIDYHFRNGAGPKEASFCRRVFRETHARRAVDPLQALPCHDVTFTGESDTVSFSDFRHVAFHVQRWLTVDLYAPDAGEFRFRLATCGGVRIWNQGQPIVCFTPFTRNQMQPIEVKLPLNAGQNRLLIHLDELFERDTLFALQMIYLDTPALGVALPDVDGTAVNILNQFAGGLRPELAAFNHTVRVRCNEPAPDGLVCGGELHGMGNDNFTALQLDFGAVEAGTTALSLPLPPETGEAHYQLRLTLTRAGITLTRYLGVNVMPDAPVKASADTLAGRKQEALRYTARHGMDRTGRLLAMLHLGDTGPACERLLQTTLKRISAREDCSDFSLVPLLWIWRYHQGEHFPPTLWRRVKSTLLGYRYWLDEPGCDVMWFWSENHALCFHTAQYLAGQFFPEERFIASGRSGREQQNIAHARLMQWFDAIEVHGFVEWNSAPYYPVDYIGLFALYQMAEDAVIRERARGLIDRLMLQSALHYQHGVAAGTMGRVYEKELLAGSLTELSAYGTVAWGQGGYNRKCASLPLFCASDYVPPAQAAQSAHLTHGALSAWYRCGGGNIVVWKAPGVSLSSCVDHHTGEAGHQQHLVDLQFASRFDAKIWINHPGEAEPGGEKRPSFWAGNAVMPRVVQAENRAMLLWDIAGDPLPWTHLHLPVEAFDCVIPLEAGRIVRAGHAFAAVLCTAPPQAITQGLTAGSECRAMGRQVAWYLDAGQGDDAAFAAFCTRIAALTFHLDPARQKAWVRDAASGDEMAIDMAGTHHPFPALKDGELRVEHTGVKG</sequence>
<organism evidence="1 2">
    <name type="scientific">Silvania hatchlandensis</name>
    <dbReference type="NCBI Taxonomy" id="2926469"/>
    <lineage>
        <taxon>Bacteria</taxon>
        <taxon>Pseudomonadati</taxon>
        <taxon>Pseudomonadota</taxon>
        <taxon>Gammaproteobacteria</taxon>
        <taxon>Enterobacterales</taxon>
        <taxon>Enterobacteriaceae</taxon>
        <taxon>Silvania</taxon>
    </lineage>
</organism>
<dbReference type="EMBL" id="JAMGZK010000051">
    <property type="protein sequence ID" value="MCU6665617.1"/>
    <property type="molecule type" value="Genomic_DNA"/>
</dbReference>
<proteinExistence type="predicted"/>
<gene>
    <name evidence="1" type="ORF">M8014_14835</name>
</gene>
<accession>A0A9J6Q3N0</accession>
<evidence type="ECO:0000313" key="2">
    <source>
        <dbReference type="Proteomes" id="UP001063816"/>
    </source>
</evidence>
<reference evidence="1" key="1">
    <citation type="submission" date="2022-05" db="EMBL/GenBank/DDBJ databases">
        <title>Description of a novel species of Leclercia; Leclercia tamurae and the Proposal for a Novel Genus Silvania gen. nov. Containing Two Novel Species Silvania hatchlandensis sp. nov. and Silvania confinis sp. nov. Isolated from the Rhizosphere of Oak.</title>
        <authorList>
            <person name="Maddock D.W."/>
            <person name="Brady C.L."/>
            <person name="Denman S."/>
            <person name="Arnold D."/>
        </authorList>
    </citation>
    <scope>NUCLEOTIDE SEQUENCE</scope>
    <source>
        <strain evidence="1">H19S6</strain>
    </source>
</reference>
<dbReference type="RefSeq" id="WP_271283179.1">
    <property type="nucleotide sequence ID" value="NZ_JAMGZK010000051.1"/>
</dbReference>